<proteinExistence type="inferred from homology"/>
<evidence type="ECO:0000313" key="8">
    <source>
        <dbReference type="Proteomes" id="UP000187203"/>
    </source>
</evidence>
<evidence type="ECO:0000256" key="5">
    <source>
        <dbReference type="SAM" id="MobiDB-lite"/>
    </source>
</evidence>
<feature type="compositionally biased region" description="Acidic residues" evidence="5">
    <location>
        <begin position="23"/>
        <end position="34"/>
    </location>
</feature>
<dbReference type="GO" id="GO:0048511">
    <property type="term" value="P:rhythmic process"/>
    <property type="evidence" value="ECO:0007669"/>
    <property type="project" value="UniProtKB-KW"/>
</dbReference>
<dbReference type="PANTHER" id="PTHR33469:SF1">
    <property type="entry name" value="PROTEIN ELF4-LIKE 1"/>
    <property type="match status" value="1"/>
</dbReference>
<evidence type="ECO:0000256" key="3">
    <source>
        <dbReference type="ARBA" id="ARBA00023108"/>
    </source>
</evidence>
<dbReference type="STRING" id="93759.A0A1R3J6K4"/>
<dbReference type="InterPro" id="IPR040462">
    <property type="entry name" value="EARLY_FLOWERING_4"/>
</dbReference>
<feature type="region of interest" description="Disordered" evidence="5">
    <location>
        <begin position="1"/>
        <end position="34"/>
    </location>
</feature>
<evidence type="ECO:0000313" key="7">
    <source>
        <dbReference type="EMBL" id="OMO90452.1"/>
    </source>
</evidence>
<evidence type="ECO:0000259" key="6">
    <source>
        <dbReference type="Pfam" id="PF07011"/>
    </source>
</evidence>
<name>A0A1R3J6K4_9ROSI</name>
<sequence>MAGTSNTKKKRFKKGAEKGNGVDDGDEDDTEGEEYDVEAWDTLNKGFKQAQVVLEQNRELIQKVNENHRSKIPDNLVKNVGLIQEINGNITKVLEIYSDFSVNFSDIVRQRRRTGSGKTDSRG</sequence>
<organism evidence="7 8">
    <name type="scientific">Corchorus olitorius</name>
    <dbReference type="NCBI Taxonomy" id="93759"/>
    <lineage>
        <taxon>Eukaryota</taxon>
        <taxon>Viridiplantae</taxon>
        <taxon>Streptophyta</taxon>
        <taxon>Embryophyta</taxon>
        <taxon>Tracheophyta</taxon>
        <taxon>Spermatophyta</taxon>
        <taxon>Magnoliopsida</taxon>
        <taxon>eudicotyledons</taxon>
        <taxon>Gunneridae</taxon>
        <taxon>Pentapetalae</taxon>
        <taxon>rosids</taxon>
        <taxon>malvids</taxon>
        <taxon>Malvales</taxon>
        <taxon>Malvaceae</taxon>
        <taxon>Grewioideae</taxon>
        <taxon>Apeibeae</taxon>
        <taxon>Corchorus</taxon>
    </lineage>
</organism>
<reference evidence="8" key="1">
    <citation type="submission" date="2013-09" db="EMBL/GenBank/DDBJ databases">
        <title>Corchorus olitorius genome sequencing.</title>
        <authorList>
            <person name="Alam M."/>
            <person name="Haque M.S."/>
            <person name="Islam M.S."/>
            <person name="Emdad E.M."/>
            <person name="Islam M.M."/>
            <person name="Ahmed B."/>
            <person name="Halim A."/>
            <person name="Hossen Q.M.M."/>
            <person name="Hossain M.Z."/>
            <person name="Ahmed R."/>
            <person name="Khan M.M."/>
            <person name="Islam R."/>
            <person name="Rashid M.M."/>
            <person name="Khan S.A."/>
            <person name="Rahman M.S."/>
            <person name="Alam M."/>
            <person name="Yahiya A.S."/>
            <person name="Khan M.S."/>
            <person name="Azam M.S."/>
            <person name="Haque T."/>
            <person name="Lashkar M.Z.H."/>
            <person name="Akhand A.I."/>
            <person name="Morshed G."/>
            <person name="Roy S."/>
            <person name="Uddin K.S."/>
            <person name="Rabeya T."/>
            <person name="Hossain A.S."/>
            <person name="Chowdhury A."/>
            <person name="Snigdha A.R."/>
            <person name="Mortoza M.S."/>
            <person name="Matin S.A."/>
            <person name="Hoque S.M.E."/>
            <person name="Islam M.K."/>
            <person name="Roy D.K."/>
            <person name="Haider R."/>
            <person name="Moosa M.M."/>
            <person name="Elias S.M."/>
            <person name="Hasan A.M."/>
            <person name="Jahan S."/>
            <person name="Shafiuddin M."/>
            <person name="Mahmood N."/>
            <person name="Shommy N.S."/>
        </authorList>
    </citation>
    <scope>NUCLEOTIDE SEQUENCE [LARGE SCALE GENOMIC DNA]</scope>
    <source>
        <strain evidence="8">cv. O-4</strain>
    </source>
</reference>
<keyword evidence="3" id="KW-0090">Biological rhythms</keyword>
<feature type="domain" description="Protein EARLY FLOWERING 4" evidence="6">
    <location>
        <begin position="35"/>
        <end position="114"/>
    </location>
</feature>
<evidence type="ECO:0000256" key="2">
    <source>
        <dbReference type="ARBA" id="ARBA00009514"/>
    </source>
</evidence>
<comment type="similarity">
    <text evidence="2">Belongs to the EARLY FLOWERING 4 family.</text>
</comment>
<evidence type="ECO:0000256" key="4">
    <source>
        <dbReference type="ARBA" id="ARBA00023242"/>
    </source>
</evidence>
<dbReference type="AlphaFoldDB" id="A0A1R3J6K4"/>
<keyword evidence="4" id="KW-0539">Nucleus</keyword>
<dbReference type="Proteomes" id="UP000187203">
    <property type="component" value="Unassembled WGS sequence"/>
</dbReference>
<keyword evidence="8" id="KW-1185">Reference proteome</keyword>
<evidence type="ECO:0000256" key="1">
    <source>
        <dbReference type="ARBA" id="ARBA00004123"/>
    </source>
</evidence>
<protein>
    <recommendedName>
        <fullName evidence="6">Protein EARLY FLOWERING 4 domain-containing protein</fullName>
    </recommendedName>
</protein>
<dbReference type="Pfam" id="PF07011">
    <property type="entry name" value="Elf4"/>
    <property type="match status" value="1"/>
</dbReference>
<gene>
    <name evidence="7" type="ORF">COLO4_19160</name>
</gene>
<comment type="subcellular location">
    <subcellularLocation>
        <location evidence="1">Nucleus</location>
    </subcellularLocation>
</comment>
<dbReference type="GO" id="GO:0042753">
    <property type="term" value="P:positive regulation of circadian rhythm"/>
    <property type="evidence" value="ECO:0007669"/>
    <property type="project" value="InterPro"/>
</dbReference>
<dbReference type="InterPro" id="IPR009741">
    <property type="entry name" value="EARLY_FLOWERING_4_dom"/>
</dbReference>
<dbReference type="OrthoDB" id="1895690at2759"/>
<comment type="caution">
    <text evidence="7">The sequence shown here is derived from an EMBL/GenBank/DDBJ whole genome shotgun (WGS) entry which is preliminary data.</text>
</comment>
<dbReference type="PANTHER" id="PTHR33469">
    <property type="entry name" value="PROTEIN ELF4-LIKE 4"/>
    <property type="match status" value="1"/>
</dbReference>
<accession>A0A1R3J6K4</accession>
<dbReference type="GO" id="GO:0005634">
    <property type="term" value="C:nucleus"/>
    <property type="evidence" value="ECO:0007669"/>
    <property type="project" value="UniProtKB-SubCell"/>
</dbReference>
<dbReference type="EMBL" id="AWUE01016551">
    <property type="protein sequence ID" value="OMO90452.1"/>
    <property type="molecule type" value="Genomic_DNA"/>
</dbReference>
<dbReference type="GO" id="GO:0009649">
    <property type="term" value="P:entrainment of circadian clock"/>
    <property type="evidence" value="ECO:0007669"/>
    <property type="project" value="TreeGrafter"/>
</dbReference>